<protein>
    <submittedName>
        <fullName evidence="9">Glucose-6-phosphate 1-dehydrogenase</fullName>
    </submittedName>
</protein>
<name>A0A0U5BNF7_9MICO</name>
<evidence type="ECO:0000256" key="6">
    <source>
        <dbReference type="SAM" id="MobiDB-lite"/>
    </source>
</evidence>
<dbReference type="Gene3D" id="3.30.360.10">
    <property type="entry name" value="Dihydrodipicolinate Reductase, domain 2"/>
    <property type="match status" value="1"/>
</dbReference>
<dbReference type="InterPro" id="IPR022674">
    <property type="entry name" value="G6P_DH_NAD-bd"/>
</dbReference>
<evidence type="ECO:0000256" key="1">
    <source>
        <dbReference type="ARBA" id="ARBA00004937"/>
    </source>
</evidence>
<dbReference type="SUPFAM" id="SSF55347">
    <property type="entry name" value="Glyceraldehyde-3-phosphate dehydrogenase-like, C-terminal domain"/>
    <property type="match status" value="1"/>
</dbReference>
<dbReference type="EMBL" id="AP017315">
    <property type="protein sequence ID" value="BAU32124.1"/>
    <property type="molecule type" value="Genomic_DNA"/>
</dbReference>
<dbReference type="AlphaFoldDB" id="A0A0U5BNF7"/>
<dbReference type="OrthoDB" id="9802739at2"/>
<accession>A0A0U5BNF7</accession>
<evidence type="ECO:0000256" key="4">
    <source>
        <dbReference type="ARBA" id="ARBA00023002"/>
    </source>
</evidence>
<organism evidence="9 10">
    <name type="scientific">Microcella alkaliphila</name>
    <dbReference type="NCBI Taxonomy" id="279828"/>
    <lineage>
        <taxon>Bacteria</taxon>
        <taxon>Bacillati</taxon>
        <taxon>Actinomycetota</taxon>
        <taxon>Actinomycetes</taxon>
        <taxon>Micrococcales</taxon>
        <taxon>Microbacteriaceae</taxon>
        <taxon>Microcella</taxon>
    </lineage>
</organism>
<dbReference type="GO" id="GO:0005829">
    <property type="term" value="C:cytosol"/>
    <property type="evidence" value="ECO:0007669"/>
    <property type="project" value="TreeGrafter"/>
</dbReference>
<dbReference type="Pfam" id="PF00479">
    <property type="entry name" value="G6PD_N"/>
    <property type="match status" value="1"/>
</dbReference>
<evidence type="ECO:0000256" key="2">
    <source>
        <dbReference type="ARBA" id="ARBA00022526"/>
    </source>
</evidence>
<keyword evidence="2" id="KW-0313">Glucose metabolism</keyword>
<dbReference type="GO" id="GO:0009051">
    <property type="term" value="P:pentose-phosphate shunt, oxidative branch"/>
    <property type="evidence" value="ECO:0007669"/>
    <property type="project" value="TreeGrafter"/>
</dbReference>
<dbReference type="InterPro" id="IPR036291">
    <property type="entry name" value="NAD(P)-bd_dom_sf"/>
</dbReference>
<dbReference type="PRINTS" id="PR00079">
    <property type="entry name" value="G6PDHDRGNASE"/>
</dbReference>
<evidence type="ECO:0000313" key="10">
    <source>
        <dbReference type="Proteomes" id="UP000218965"/>
    </source>
</evidence>
<comment type="pathway">
    <text evidence="1">Carbohydrate degradation; pentose phosphate pathway; D-ribulose 5-phosphate from D-glucose 6-phosphate (oxidative stage): step 1/3.</text>
</comment>
<evidence type="ECO:0000256" key="3">
    <source>
        <dbReference type="ARBA" id="ARBA00022857"/>
    </source>
</evidence>
<dbReference type="PANTHER" id="PTHR23429">
    <property type="entry name" value="GLUCOSE-6-PHOSPHATE 1-DEHYDROGENASE G6PD"/>
    <property type="match status" value="1"/>
</dbReference>
<dbReference type="Pfam" id="PF02781">
    <property type="entry name" value="G6PD_C"/>
    <property type="match status" value="1"/>
</dbReference>
<dbReference type="InterPro" id="IPR022675">
    <property type="entry name" value="G6P_DH_C"/>
</dbReference>
<dbReference type="Proteomes" id="UP000218965">
    <property type="component" value="Chromosome"/>
</dbReference>
<dbReference type="PIRSF" id="PIRSF000110">
    <property type="entry name" value="G6PD"/>
    <property type="match status" value="1"/>
</dbReference>
<reference evidence="9 10" key="2">
    <citation type="submission" date="2016-01" db="EMBL/GenBank/DDBJ databases">
        <title>Microcella alkaliphila JAM AC0309 whole genome shotgun sequence.</title>
        <authorList>
            <person name="Kurata A."/>
            <person name="Hirose Y."/>
            <person name="Kishimoto N."/>
            <person name="Kobayashi T."/>
        </authorList>
    </citation>
    <scope>NUCLEOTIDE SEQUENCE [LARGE SCALE GENOMIC DNA]</scope>
    <source>
        <strain evidence="9 10">JAM AC0309</strain>
    </source>
</reference>
<dbReference type="RefSeq" id="WP_096421245.1">
    <property type="nucleotide sequence ID" value="NZ_AP017315.1"/>
</dbReference>
<dbReference type="Gene3D" id="3.40.50.720">
    <property type="entry name" value="NAD(P)-binding Rossmann-like Domain"/>
    <property type="match status" value="1"/>
</dbReference>
<proteinExistence type="predicted"/>
<dbReference type="InterPro" id="IPR001282">
    <property type="entry name" value="G6P_DH"/>
</dbReference>
<evidence type="ECO:0000313" key="9">
    <source>
        <dbReference type="EMBL" id="BAU32124.1"/>
    </source>
</evidence>
<keyword evidence="4" id="KW-0560">Oxidoreductase</keyword>
<feature type="domain" description="Glucose-6-phosphate dehydrogenase NAD-binding" evidence="7">
    <location>
        <begin position="8"/>
        <end position="183"/>
    </location>
</feature>
<dbReference type="PANTHER" id="PTHR23429:SF0">
    <property type="entry name" value="GLUCOSE-6-PHOSPHATE 1-DEHYDROGENASE"/>
    <property type="match status" value="1"/>
</dbReference>
<evidence type="ECO:0000256" key="5">
    <source>
        <dbReference type="ARBA" id="ARBA00023277"/>
    </source>
</evidence>
<keyword evidence="5" id="KW-0119">Carbohydrate metabolism</keyword>
<keyword evidence="3" id="KW-0521">NADP</keyword>
<dbReference type="KEGG" id="malk:MalAC0309_1267"/>
<dbReference type="GO" id="GO:0050661">
    <property type="term" value="F:NADP binding"/>
    <property type="evidence" value="ECO:0007669"/>
    <property type="project" value="InterPro"/>
</dbReference>
<dbReference type="SUPFAM" id="SSF51735">
    <property type="entry name" value="NAD(P)-binding Rossmann-fold domains"/>
    <property type="match status" value="1"/>
</dbReference>
<dbReference type="NCBIfam" id="NF009492">
    <property type="entry name" value="PRK12853.1-3"/>
    <property type="match status" value="1"/>
</dbReference>
<gene>
    <name evidence="9" type="primary">zwf</name>
    <name evidence="9" type="ORF">MalAC0309_1267</name>
</gene>
<feature type="region of interest" description="Disordered" evidence="6">
    <location>
        <begin position="451"/>
        <end position="473"/>
    </location>
</feature>
<evidence type="ECO:0000259" key="7">
    <source>
        <dbReference type="Pfam" id="PF00479"/>
    </source>
</evidence>
<dbReference type="GO" id="GO:0006006">
    <property type="term" value="P:glucose metabolic process"/>
    <property type="evidence" value="ECO:0007669"/>
    <property type="project" value="UniProtKB-KW"/>
</dbReference>
<feature type="domain" description="Glucose-6-phosphate dehydrogenase C-terminal" evidence="8">
    <location>
        <begin position="187"/>
        <end position="463"/>
    </location>
</feature>
<reference evidence="10" key="1">
    <citation type="submission" date="2015-12" db="EMBL/GenBank/DDBJ databases">
        <authorList>
            <person name="Shamseldin A."/>
            <person name="Moawad H."/>
            <person name="Abd El-Rahim W.M."/>
            <person name="Sadowsky M.J."/>
        </authorList>
    </citation>
    <scope>NUCLEOTIDE SEQUENCE [LARGE SCALE GENOMIC DNA]</scope>
    <source>
        <strain evidence="10">JAM AC0309</strain>
    </source>
</reference>
<sequence length="473" mass="50508">MQSDQTLIILGAGGDLTKRLLVPGLAGVLARNPELRLTLVGAGHSESDDDAWRELLRDALENGLDALGDVPDASAAKAAIDRAVDAARWRTVDATDRGQLRGLVASAEHPPILYFALPPDITVRAVEALQPGDLPDGTRLALEKPFGHDTESARTLNALLAERVADDQVFRVDHFLGKSTVLNLLGLRFANRLFESVWNRDNVAAIDIVYDETLALEGRAGYYDSAGALVDMIQSHLLLVAGFMTMEAPAALDADDLRGSLVQALRAMRPLADDPARASRRARYTAGELDGESVPAYADEDGVDPENETETLAEFVVTVENARWAGVPITLRSGKAVGAPRKDAQLTLHPVAHLPRGFHGASDAPRIIVSLTPEHLTVDLDLNGPGDPLELDRVQLDTDFGSGELTAYGEVLDGILAADPLLSVPAEAAELCWALVDPVFAAWRDGAVPLDEYPAGSSGPDDWSTPLSDLSRG</sequence>
<dbReference type="GO" id="GO:0004345">
    <property type="term" value="F:glucose-6-phosphate dehydrogenase activity"/>
    <property type="evidence" value="ECO:0007669"/>
    <property type="project" value="InterPro"/>
</dbReference>
<evidence type="ECO:0000259" key="8">
    <source>
        <dbReference type="Pfam" id="PF02781"/>
    </source>
</evidence>